<dbReference type="SMART" id="SM00422">
    <property type="entry name" value="HTH_MERR"/>
    <property type="match status" value="1"/>
</dbReference>
<proteinExistence type="predicted"/>
<accession>A0A7W8GEQ5</accession>
<dbReference type="RefSeq" id="WP_184027944.1">
    <property type="nucleotide sequence ID" value="NZ_JACHFN010000005.1"/>
</dbReference>
<keyword evidence="6" id="KW-1185">Reference proteome</keyword>
<dbReference type="PANTHER" id="PTHR30204">
    <property type="entry name" value="REDOX-CYCLING DRUG-SENSING TRANSCRIPTIONAL ACTIVATOR SOXR"/>
    <property type="match status" value="1"/>
</dbReference>
<dbReference type="Proteomes" id="UP000525389">
    <property type="component" value="Unassembled WGS sequence"/>
</dbReference>
<organism evidence="5 6">
    <name type="scientific">Deinococcus budaensis</name>
    <dbReference type="NCBI Taxonomy" id="1665626"/>
    <lineage>
        <taxon>Bacteria</taxon>
        <taxon>Thermotogati</taxon>
        <taxon>Deinococcota</taxon>
        <taxon>Deinococci</taxon>
        <taxon>Deinococcales</taxon>
        <taxon>Deinococcaceae</taxon>
        <taxon>Deinococcus</taxon>
    </lineage>
</organism>
<dbReference type="Gene3D" id="1.10.1660.10">
    <property type="match status" value="1"/>
</dbReference>
<dbReference type="AlphaFoldDB" id="A0A7W8GEQ5"/>
<dbReference type="Pfam" id="PF00376">
    <property type="entry name" value="MerR"/>
    <property type="match status" value="1"/>
</dbReference>
<dbReference type="PRINTS" id="PR00040">
    <property type="entry name" value="HTHMERR"/>
</dbReference>
<dbReference type="GO" id="GO:0003700">
    <property type="term" value="F:DNA-binding transcription factor activity"/>
    <property type="evidence" value="ECO:0007669"/>
    <property type="project" value="InterPro"/>
</dbReference>
<dbReference type="InterPro" id="IPR000551">
    <property type="entry name" value="MerR-type_HTH_dom"/>
</dbReference>
<dbReference type="EMBL" id="JACHFN010000005">
    <property type="protein sequence ID" value="MBB5234287.1"/>
    <property type="molecule type" value="Genomic_DNA"/>
</dbReference>
<keyword evidence="2 5" id="KW-0238">DNA-binding</keyword>
<dbReference type="InterPro" id="IPR015358">
    <property type="entry name" value="Tscrpt_reg_MerR_DNA-bd"/>
</dbReference>
<dbReference type="SUPFAM" id="SSF46955">
    <property type="entry name" value="Putative DNA-binding domain"/>
    <property type="match status" value="1"/>
</dbReference>
<protein>
    <submittedName>
        <fullName evidence="5">DNA-binding transcriptional MerR regulator</fullName>
    </submittedName>
</protein>
<dbReference type="PROSITE" id="PS50937">
    <property type="entry name" value="HTH_MERR_2"/>
    <property type="match status" value="1"/>
</dbReference>
<dbReference type="GO" id="GO:0003677">
    <property type="term" value="F:DNA binding"/>
    <property type="evidence" value="ECO:0007669"/>
    <property type="project" value="UniProtKB-KW"/>
</dbReference>
<dbReference type="PANTHER" id="PTHR30204:SF94">
    <property type="entry name" value="HEAVY METAL-DEPENDENT TRANSCRIPTIONAL REGULATOR HI_0293-RELATED"/>
    <property type="match status" value="1"/>
</dbReference>
<feature type="domain" description="HTH merR-type" evidence="4">
    <location>
        <begin position="6"/>
        <end position="74"/>
    </location>
</feature>
<keyword evidence="1" id="KW-0805">Transcription regulation</keyword>
<gene>
    <name evidence="5" type="ORF">HNQ09_001725</name>
</gene>
<evidence type="ECO:0000313" key="6">
    <source>
        <dbReference type="Proteomes" id="UP000525389"/>
    </source>
</evidence>
<comment type="caution">
    <text evidence="5">The sequence shown here is derived from an EMBL/GenBank/DDBJ whole genome shotgun (WGS) entry which is preliminary data.</text>
</comment>
<dbReference type="InterPro" id="IPR047057">
    <property type="entry name" value="MerR_fam"/>
</dbReference>
<sequence length="139" mass="15386">MADLSDMPIGQLAASTGESVKALRYWTDFGLLTVERRPSGYRHYPPEATDQVRFIRSAQAAGFTLDEIRRILAARQDGQKPCAHVKADLDAHLETVRAQIAHLQALEAQLQAKVTWAEEHPDLACDSAGCIYLEDTPRA</sequence>
<dbReference type="Pfam" id="PF09278">
    <property type="entry name" value="MerR-DNA-bind"/>
    <property type="match status" value="1"/>
</dbReference>
<evidence type="ECO:0000256" key="2">
    <source>
        <dbReference type="ARBA" id="ARBA00023125"/>
    </source>
</evidence>
<keyword evidence="3" id="KW-0804">Transcription</keyword>
<evidence type="ECO:0000313" key="5">
    <source>
        <dbReference type="EMBL" id="MBB5234287.1"/>
    </source>
</evidence>
<evidence type="ECO:0000256" key="3">
    <source>
        <dbReference type="ARBA" id="ARBA00023163"/>
    </source>
</evidence>
<evidence type="ECO:0000256" key="1">
    <source>
        <dbReference type="ARBA" id="ARBA00023015"/>
    </source>
</evidence>
<reference evidence="5 6" key="1">
    <citation type="submission" date="2020-08" db="EMBL/GenBank/DDBJ databases">
        <title>Genomic Encyclopedia of Type Strains, Phase IV (KMG-IV): sequencing the most valuable type-strain genomes for metagenomic binning, comparative biology and taxonomic classification.</title>
        <authorList>
            <person name="Goeker M."/>
        </authorList>
    </citation>
    <scope>NUCLEOTIDE SEQUENCE [LARGE SCALE GENOMIC DNA]</scope>
    <source>
        <strain evidence="5 6">DSM 101791</strain>
    </source>
</reference>
<dbReference type="InterPro" id="IPR009061">
    <property type="entry name" value="DNA-bd_dom_put_sf"/>
</dbReference>
<name>A0A7W8GEQ5_9DEIO</name>
<evidence type="ECO:0000259" key="4">
    <source>
        <dbReference type="PROSITE" id="PS50937"/>
    </source>
</evidence>